<dbReference type="InterPro" id="IPR011598">
    <property type="entry name" value="bHLH_dom"/>
</dbReference>
<feature type="non-terminal residue" evidence="8">
    <location>
        <position position="1"/>
    </location>
</feature>
<sequence>SEKRKEKSREAARYRRSQEVETFNDLANLLPVSSSLISQLDKASIMRLTIAFLKVQSLLDNKLFGMLNENQCSIADACWPQALGGMLLALSSKGDIVYLTENVTQELGLLQMDLIGQSFYDYCHPCDHDELREMLALRPDGDPARSFCLRFKSALMAKKRSKINPKFVPYKVYGQMLDTTTTNCILIALLSSSTNHFLVLIVDPIPHPSCTKTPLGGYSFLTKHTLDMKYTYVDEKIYTFLGYTPEDLKGRSAYELHHAQDNETVLKNYKAMFAKGQMQVPAYRFLAKQGGYAWVQTQATLVVYGQNRHFRTEAVVCVHTCLR</sequence>
<dbReference type="SUPFAM" id="SSF47459">
    <property type="entry name" value="HLH, helix-loop-helix DNA-binding domain"/>
    <property type="match status" value="1"/>
</dbReference>
<dbReference type="OrthoDB" id="6021714at2759"/>
<proteinExistence type="predicted"/>
<dbReference type="Pfam" id="PF14598">
    <property type="entry name" value="PAS_11"/>
    <property type="match status" value="1"/>
</dbReference>
<dbReference type="Pfam" id="PF00989">
    <property type="entry name" value="PAS"/>
    <property type="match status" value="1"/>
</dbReference>
<dbReference type="PROSITE" id="PS50112">
    <property type="entry name" value="PAS"/>
    <property type="match status" value="2"/>
</dbReference>
<evidence type="ECO:0000256" key="2">
    <source>
        <dbReference type="ARBA" id="ARBA00022737"/>
    </source>
</evidence>
<dbReference type="GO" id="GO:0005667">
    <property type="term" value="C:transcription regulator complex"/>
    <property type="evidence" value="ECO:0000318"/>
    <property type="project" value="GO_Central"/>
</dbReference>
<evidence type="ECO:0000256" key="5">
    <source>
        <dbReference type="ARBA" id="ARBA00023242"/>
    </source>
</evidence>
<dbReference type="InterPro" id="IPR035965">
    <property type="entry name" value="PAS-like_dom_sf"/>
</dbReference>
<dbReference type="EMBL" id="GL732848">
    <property type="protein sequence ID" value="EFX64305.1"/>
    <property type="molecule type" value="Genomic_DNA"/>
</dbReference>
<dbReference type="PROSITE" id="PS50888">
    <property type="entry name" value="BHLH"/>
    <property type="match status" value="1"/>
</dbReference>
<dbReference type="FunFam" id="3.30.450.20:FF:000187">
    <property type="entry name" value="Hypoxia-inducible factor 1-alpha"/>
    <property type="match status" value="1"/>
</dbReference>
<dbReference type="GO" id="GO:0032364">
    <property type="term" value="P:intracellular oxygen homeostasis"/>
    <property type="evidence" value="ECO:0000318"/>
    <property type="project" value="GO_Central"/>
</dbReference>
<keyword evidence="5" id="KW-0539">Nucleus</keyword>
<dbReference type="PhylomeDB" id="E9HVD0"/>
<evidence type="ECO:0000259" key="6">
    <source>
        <dbReference type="PROSITE" id="PS50112"/>
    </source>
</evidence>
<dbReference type="InterPro" id="IPR013767">
    <property type="entry name" value="PAS_fold"/>
</dbReference>
<feature type="domain" description="BHLH" evidence="7">
    <location>
        <begin position="3"/>
        <end position="56"/>
    </location>
</feature>
<name>E9HVD0_DAPPU</name>
<feature type="domain" description="PAS" evidence="6">
    <location>
        <begin position="87"/>
        <end position="135"/>
    </location>
</feature>
<dbReference type="GO" id="GO:0006357">
    <property type="term" value="P:regulation of transcription by RNA polymerase II"/>
    <property type="evidence" value="ECO:0000318"/>
    <property type="project" value="GO_Central"/>
</dbReference>
<evidence type="ECO:0000256" key="3">
    <source>
        <dbReference type="ARBA" id="ARBA00023015"/>
    </source>
</evidence>
<dbReference type="GO" id="GO:0000981">
    <property type="term" value="F:DNA-binding transcription factor activity, RNA polymerase II-specific"/>
    <property type="evidence" value="ECO:0000318"/>
    <property type="project" value="GO_Central"/>
</dbReference>
<dbReference type="Proteomes" id="UP000000305">
    <property type="component" value="Unassembled WGS sequence"/>
</dbReference>
<feature type="non-terminal residue" evidence="8">
    <location>
        <position position="323"/>
    </location>
</feature>
<dbReference type="InterPro" id="IPR036638">
    <property type="entry name" value="HLH_DNA-bd_sf"/>
</dbReference>
<keyword evidence="2" id="KW-0677">Repeat</keyword>
<dbReference type="Gene3D" id="4.10.280.10">
    <property type="entry name" value="Helix-loop-helix DNA-binding domain"/>
    <property type="match status" value="1"/>
</dbReference>
<evidence type="ECO:0000259" key="7">
    <source>
        <dbReference type="PROSITE" id="PS50888"/>
    </source>
</evidence>
<keyword evidence="3" id="KW-0805">Transcription regulation</keyword>
<dbReference type="Gene3D" id="3.30.450.20">
    <property type="entry name" value="PAS domain"/>
    <property type="match status" value="2"/>
</dbReference>
<keyword evidence="9" id="KW-1185">Reference proteome</keyword>
<dbReference type="SUPFAM" id="SSF55785">
    <property type="entry name" value="PYP-like sensor domain (PAS domain)"/>
    <property type="match status" value="2"/>
</dbReference>
<dbReference type="GO" id="GO:0071456">
    <property type="term" value="P:cellular response to hypoxia"/>
    <property type="evidence" value="ECO:0000318"/>
    <property type="project" value="GO_Central"/>
</dbReference>
<feature type="domain" description="PAS" evidence="6">
    <location>
        <begin position="227"/>
        <end position="276"/>
    </location>
</feature>
<dbReference type="OMA" id="RAQYVIC"/>
<evidence type="ECO:0000256" key="1">
    <source>
        <dbReference type="ARBA" id="ARBA00004123"/>
    </source>
</evidence>
<dbReference type="PANTHER" id="PTHR23043">
    <property type="entry name" value="HYPOXIA-INDUCIBLE FACTOR 1 ALPHA"/>
    <property type="match status" value="1"/>
</dbReference>
<organism evidence="8 9">
    <name type="scientific">Daphnia pulex</name>
    <name type="common">Water flea</name>
    <dbReference type="NCBI Taxonomy" id="6669"/>
    <lineage>
        <taxon>Eukaryota</taxon>
        <taxon>Metazoa</taxon>
        <taxon>Ecdysozoa</taxon>
        <taxon>Arthropoda</taxon>
        <taxon>Crustacea</taxon>
        <taxon>Branchiopoda</taxon>
        <taxon>Diplostraca</taxon>
        <taxon>Cladocera</taxon>
        <taxon>Anomopoda</taxon>
        <taxon>Daphniidae</taxon>
        <taxon>Daphnia</taxon>
    </lineage>
</organism>
<evidence type="ECO:0000313" key="9">
    <source>
        <dbReference type="Proteomes" id="UP000000305"/>
    </source>
</evidence>
<dbReference type="KEGG" id="dpx:DAPPUDRAFT_13455"/>
<dbReference type="Pfam" id="PF23171">
    <property type="entry name" value="bHLH_HIF1A"/>
    <property type="match status" value="1"/>
</dbReference>
<evidence type="ECO:0000256" key="4">
    <source>
        <dbReference type="ARBA" id="ARBA00023163"/>
    </source>
</evidence>
<dbReference type="SMART" id="SM00091">
    <property type="entry name" value="PAS"/>
    <property type="match status" value="2"/>
</dbReference>
<dbReference type="AlphaFoldDB" id="E9HVD0"/>
<dbReference type="GO" id="GO:0000977">
    <property type="term" value="F:RNA polymerase II transcription regulatory region sequence-specific DNA binding"/>
    <property type="evidence" value="ECO:0000318"/>
    <property type="project" value="GO_Central"/>
</dbReference>
<accession>E9HVD0</accession>
<dbReference type="GO" id="GO:0045944">
    <property type="term" value="P:positive regulation of transcription by RNA polymerase II"/>
    <property type="evidence" value="ECO:0007669"/>
    <property type="project" value="UniProtKB-ARBA"/>
</dbReference>
<evidence type="ECO:0000313" key="8">
    <source>
        <dbReference type="EMBL" id="EFX64305.1"/>
    </source>
</evidence>
<gene>
    <name evidence="8" type="ORF">DAPPUDRAFT_13455</name>
</gene>
<dbReference type="InParanoid" id="E9HVD0"/>
<dbReference type="PANTHER" id="PTHR23043:SF17">
    <property type="entry name" value="PROTEIN SIMILAR"/>
    <property type="match status" value="1"/>
</dbReference>
<dbReference type="NCBIfam" id="TIGR00229">
    <property type="entry name" value="sensory_box"/>
    <property type="match status" value="1"/>
</dbReference>
<dbReference type="InterPro" id="IPR000014">
    <property type="entry name" value="PAS"/>
</dbReference>
<comment type="subcellular location">
    <subcellularLocation>
        <location evidence="1">Nucleus</location>
    </subcellularLocation>
</comment>
<dbReference type="GO" id="GO:0046983">
    <property type="term" value="F:protein dimerization activity"/>
    <property type="evidence" value="ECO:0007669"/>
    <property type="project" value="InterPro"/>
</dbReference>
<dbReference type="eggNOG" id="KOG3558">
    <property type="taxonomic scope" value="Eukaryota"/>
</dbReference>
<dbReference type="STRING" id="6669.E9HVD0"/>
<dbReference type="HOGENOM" id="CLU_010044_6_0_1"/>
<dbReference type="CDD" id="cd00130">
    <property type="entry name" value="PAS"/>
    <property type="match status" value="2"/>
</dbReference>
<dbReference type="GO" id="GO:0005634">
    <property type="term" value="C:nucleus"/>
    <property type="evidence" value="ECO:0000318"/>
    <property type="project" value="GO_Central"/>
</dbReference>
<reference evidence="8 9" key="1">
    <citation type="journal article" date="2011" name="Science">
        <title>The ecoresponsive genome of Daphnia pulex.</title>
        <authorList>
            <person name="Colbourne J.K."/>
            <person name="Pfrender M.E."/>
            <person name="Gilbert D."/>
            <person name="Thomas W.K."/>
            <person name="Tucker A."/>
            <person name="Oakley T.H."/>
            <person name="Tokishita S."/>
            <person name="Aerts A."/>
            <person name="Arnold G.J."/>
            <person name="Basu M.K."/>
            <person name="Bauer D.J."/>
            <person name="Caceres C.E."/>
            <person name="Carmel L."/>
            <person name="Casola C."/>
            <person name="Choi J.H."/>
            <person name="Detter J.C."/>
            <person name="Dong Q."/>
            <person name="Dusheyko S."/>
            <person name="Eads B.D."/>
            <person name="Frohlich T."/>
            <person name="Geiler-Samerotte K.A."/>
            <person name="Gerlach D."/>
            <person name="Hatcher P."/>
            <person name="Jogdeo S."/>
            <person name="Krijgsveld J."/>
            <person name="Kriventseva E.V."/>
            <person name="Kultz D."/>
            <person name="Laforsch C."/>
            <person name="Lindquist E."/>
            <person name="Lopez J."/>
            <person name="Manak J.R."/>
            <person name="Muller J."/>
            <person name="Pangilinan J."/>
            <person name="Patwardhan R.P."/>
            <person name="Pitluck S."/>
            <person name="Pritham E.J."/>
            <person name="Rechtsteiner A."/>
            <person name="Rho M."/>
            <person name="Rogozin I.B."/>
            <person name="Sakarya O."/>
            <person name="Salamov A."/>
            <person name="Schaack S."/>
            <person name="Shapiro H."/>
            <person name="Shiga Y."/>
            <person name="Skalitzky C."/>
            <person name="Smith Z."/>
            <person name="Souvorov A."/>
            <person name="Sung W."/>
            <person name="Tang Z."/>
            <person name="Tsuchiya D."/>
            <person name="Tu H."/>
            <person name="Vos H."/>
            <person name="Wang M."/>
            <person name="Wolf Y.I."/>
            <person name="Yamagata H."/>
            <person name="Yamada T."/>
            <person name="Ye Y."/>
            <person name="Shaw J.R."/>
            <person name="Andrews J."/>
            <person name="Crease T.J."/>
            <person name="Tang H."/>
            <person name="Lucas S.M."/>
            <person name="Robertson H.M."/>
            <person name="Bork P."/>
            <person name="Koonin E.V."/>
            <person name="Zdobnov E.M."/>
            <person name="Grigoriev I.V."/>
            <person name="Lynch M."/>
            <person name="Boore J.L."/>
        </authorList>
    </citation>
    <scope>NUCLEOTIDE SEQUENCE [LARGE SCALE GENOMIC DNA]</scope>
</reference>
<keyword evidence="4" id="KW-0804">Transcription</keyword>
<protein>
    <submittedName>
        <fullName evidence="8">Uncharacterized protein</fullName>
    </submittedName>
</protein>